<dbReference type="Pfam" id="PF11412">
    <property type="entry name" value="DsbD_N"/>
    <property type="match status" value="2"/>
</dbReference>
<dbReference type="PANTHER" id="PTHR32234">
    <property type="entry name" value="THIOL:DISULFIDE INTERCHANGE PROTEIN DSBD"/>
    <property type="match status" value="1"/>
</dbReference>
<dbReference type="PANTHER" id="PTHR32234:SF0">
    <property type="entry name" value="THIOL:DISULFIDE INTERCHANGE PROTEIN DSBD"/>
    <property type="match status" value="1"/>
</dbReference>
<feature type="transmembrane region" description="Helical" evidence="6">
    <location>
        <begin position="528"/>
        <end position="545"/>
    </location>
</feature>
<evidence type="ECO:0000259" key="9">
    <source>
        <dbReference type="Pfam" id="PF11412"/>
    </source>
</evidence>
<protein>
    <submittedName>
        <fullName evidence="10">Thiol:disulfide interchange protein DsbD</fullName>
    </submittedName>
</protein>
<feature type="transmembrane region" description="Helical" evidence="6">
    <location>
        <begin position="382"/>
        <end position="404"/>
    </location>
</feature>
<dbReference type="InterPro" id="IPR036929">
    <property type="entry name" value="DsbDN_sf"/>
</dbReference>
<keyword evidence="11" id="KW-1185">Reference proteome</keyword>
<keyword evidence="2 6" id="KW-0812">Transmembrane</keyword>
<keyword evidence="7" id="KW-0732">Signal</keyword>
<dbReference type="Proteomes" id="UP000248054">
    <property type="component" value="Unassembled WGS sequence"/>
</dbReference>
<dbReference type="InterPro" id="IPR028250">
    <property type="entry name" value="DsbDN"/>
</dbReference>
<dbReference type="Gene3D" id="3.40.30.10">
    <property type="entry name" value="Glutaredoxin"/>
    <property type="match status" value="1"/>
</dbReference>
<keyword evidence="4 6" id="KW-1133">Transmembrane helix</keyword>
<evidence type="ECO:0000256" key="6">
    <source>
        <dbReference type="SAM" id="Phobius"/>
    </source>
</evidence>
<feature type="signal peptide" evidence="7">
    <location>
        <begin position="1"/>
        <end position="22"/>
    </location>
</feature>
<dbReference type="InterPro" id="IPR036249">
    <property type="entry name" value="Thioredoxin-like_sf"/>
</dbReference>
<evidence type="ECO:0000256" key="5">
    <source>
        <dbReference type="ARBA" id="ARBA00023136"/>
    </source>
</evidence>
<dbReference type="RefSeq" id="WP_110476351.1">
    <property type="nucleotide sequence ID" value="NZ_BMWQ01000007.1"/>
</dbReference>
<evidence type="ECO:0000256" key="2">
    <source>
        <dbReference type="ARBA" id="ARBA00022692"/>
    </source>
</evidence>
<feature type="transmembrane region" description="Helical" evidence="6">
    <location>
        <begin position="565"/>
        <end position="582"/>
    </location>
</feature>
<feature type="chain" id="PRO_5016070035" evidence="7">
    <location>
        <begin position="23"/>
        <end position="809"/>
    </location>
</feature>
<feature type="transmembrane region" description="Helical" evidence="6">
    <location>
        <begin position="416"/>
        <end position="437"/>
    </location>
</feature>
<dbReference type="InterPro" id="IPR003834">
    <property type="entry name" value="Cyt_c_assmbl_TM_dom"/>
</dbReference>
<name>A0A2V4XCU5_9FLAO</name>
<feature type="transmembrane region" description="Helical" evidence="6">
    <location>
        <begin position="337"/>
        <end position="361"/>
    </location>
</feature>
<evidence type="ECO:0000313" key="11">
    <source>
        <dbReference type="Proteomes" id="UP000248054"/>
    </source>
</evidence>
<accession>A0A2V4XCU5</accession>
<gene>
    <name evidence="10" type="ORF">DFQ11_107132</name>
</gene>
<dbReference type="Gene3D" id="2.60.40.1250">
    <property type="entry name" value="Thiol:disulfide interchange protein DsbD, N-terminal domain"/>
    <property type="match status" value="2"/>
</dbReference>
<feature type="domain" description="Thiol:disulfide interchange protein DsbD N-terminal" evidence="9">
    <location>
        <begin position="197"/>
        <end position="304"/>
    </location>
</feature>
<dbReference type="GO" id="GO:0016020">
    <property type="term" value="C:membrane"/>
    <property type="evidence" value="ECO:0007669"/>
    <property type="project" value="UniProtKB-SubCell"/>
</dbReference>
<dbReference type="SUPFAM" id="SSF52833">
    <property type="entry name" value="Thioredoxin-like"/>
    <property type="match status" value="1"/>
</dbReference>
<dbReference type="Pfam" id="PF02683">
    <property type="entry name" value="DsbD_TM"/>
    <property type="match status" value="1"/>
</dbReference>
<evidence type="ECO:0000313" key="10">
    <source>
        <dbReference type="EMBL" id="PYE80160.1"/>
    </source>
</evidence>
<evidence type="ECO:0000256" key="4">
    <source>
        <dbReference type="ARBA" id="ARBA00022989"/>
    </source>
</evidence>
<keyword evidence="3" id="KW-0201">Cytochrome c-type biogenesis</keyword>
<dbReference type="AlphaFoldDB" id="A0A2V4XCU5"/>
<feature type="domain" description="Thiol:disulfide interchange protein DsbD N-terminal" evidence="9">
    <location>
        <begin position="38"/>
        <end position="144"/>
    </location>
</feature>
<dbReference type="GO" id="GO:0017004">
    <property type="term" value="P:cytochrome complex assembly"/>
    <property type="evidence" value="ECO:0007669"/>
    <property type="project" value="UniProtKB-KW"/>
</dbReference>
<dbReference type="GO" id="GO:0045454">
    <property type="term" value="P:cell redox homeostasis"/>
    <property type="evidence" value="ECO:0007669"/>
    <property type="project" value="TreeGrafter"/>
</dbReference>
<keyword evidence="5 6" id="KW-0472">Membrane</keyword>
<organism evidence="10 11">
    <name type="scientific">Winogradskyella epiphytica</name>
    <dbReference type="NCBI Taxonomy" id="262005"/>
    <lineage>
        <taxon>Bacteria</taxon>
        <taxon>Pseudomonadati</taxon>
        <taxon>Bacteroidota</taxon>
        <taxon>Flavobacteriia</taxon>
        <taxon>Flavobacteriales</taxon>
        <taxon>Flavobacteriaceae</taxon>
        <taxon>Winogradskyella</taxon>
    </lineage>
</organism>
<proteinExistence type="predicted"/>
<feature type="domain" description="Cytochrome C biogenesis protein transmembrane" evidence="8">
    <location>
        <begin position="338"/>
        <end position="550"/>
    </location>
</feature>
<feature type="transmembrane region" description="Helical" evidence="6">
    <location>
        <begin position="458"/>
        <end position="480"/>
    </location>
</feature>
<comment type="caution">
    <text evidence="10">The sequence shown here is derived from an EMBL/GenBank/DDBJ whole genome shotgun (WGS) entry which is preliminary data.</text>
</comment>
<feature type="transmembrane region" description="Helical" evidence="6">
    <location>
        <begin position="492"/>
        <end position="516"/>
    </location>
</feature>
<dbReference type="Pfam" id="PF13899">
    <property type="entry name" value="Thioredoxin_7"/>
    <property type="match status" value="1"/>
</dbReference>
<reference evidence="10 11" key="1">
    <citation type="submission" date="2018-06" db="EMBL/GenBank/DDBJ databases">
        <title>Genomic Encyclopedia of Type Strains, Phase III (KMG-III): the genomes of soil and plant-associated and newly described type strains.</title>
        <authorList>
            <person name="Whitman W."/>
        </authorList>
    </citation>
    <scope>NUCLEOTIDE SEQUENCE [LARGE SCALE GENOMIC DNA]</scope>
    <source>
        <strain evidence="10 11">CECT 7945</strain>
    </source>
</reference>
<evidence type="ECO:0000256" key="7">
    <source>
        <dbReference type="SAM" id="SignalP"/>
    </source>
</evidence>
<dbReference type="OrthoDB" id="9811036at2"/>
<evidence type="ECO:0000256" key="3">
    <source>
        <dbReference type="ARBA" id="ARBA00022748"/>
    </source>
</evidence>
<dbReference type="GO" id="GO:0015035">
    <property type="term" value="F:protein-disulfide reductase activity"/>
    <property type="evidence" value="ECO:0007669"/>
    <property type="project" value="TreeGrafter"/>
</dbReference>
<comment type="subcellular location">
    <subcellularLocation>
        <location evidence="1">Membrane</location>
        <topology evidence="1">Multi-pass membrane protein</topology>
    </subcellularLocation>
</comment>
<dbReference type="EMBL" id="QJTD01000007">
    <property type="protein sequence ID" value="PYE80160.1"/>
    <property type="molecule type" value="Genomic_DNA"/>
</dbReference>
<evidence type="ECO:0000256" key="1">
    <source>
        <dbReference type="ARBA" id="ARBA00004141"/>
    </source>
</evidence>
<evidence type="ECO:0000259" key="8">
    <source>
        <dbReference type="Pfam" id="PF02683"/>
    </source>
</evidence>
<sequence>MTFKKVFLLCLLAFSFSFNLKAQVFDPVKWETKTEKISDTEYDLISTATIDAGWHLYSQDVPEGGPIATGFAYTINKDFELVGKTSEPNGETVDDPVFLMKIKYFDGKAEFRQRIKVLNKELSVVEGEVEFMVCDDEKCLPPNYVDLKFNLKEAQKTDALSHDDSVPAAINFGGADAQTLREPVKWSSSVEKISETEYVLVSKATIDSGWKLYSQTNVEDGPIPTSFDYQVEDGVELVGDTKEEKGAKAFDKFFNKEIKYFSSTAEFRQHIKVANKEVSSVSAEVGFMACDDKECLAPTYHDLKFDLTKTVAVSNDADDQFESTTGKSEKDNSNKGLWGIFFIAFLSGFAALLTPCVFPMIPMTVSFFTKQSKTKAKGVKNAITYGISIIVIYLVLGIVVTAVFGADALNAMATNVWFNLIFFLLLIVFAVSFLGAFEIVLPSKWLNKVDKQADRGGLIGIFFMALALALVSFSCTGPIVGTLLVEAASKGGIAPIVGMLGFSLAIALPFALFAAFPGWLNTLPKSGGWLNTVKVVLGFLELALAFKFLSQADLVLQLHFLEREVFIAIWIAVFGTLSLYLFGKIQLPHDSPIKHISVGRLLLGLLTLTFTIYMIPGLWGAPLKIISAFPPPLDYSESPYGVGNSKGGGSASTMDIPEGAHLLAPHDILAFNDYETGLAYAKKVGKPVMLDFTGWACVNCRKMEQNVWVDPEVLSKLKNDIVLISLYVDEQIDFPEGEAPDSKLRPGKKLRNMGQKWSEMQTIRYKTNTQPYYVLMDHDEENLNEPAGYTPDAKEYNAWLKEGIGNFKN</sequence>
<feature type="transmembrane region" description="Helical" evidence="6">
    <location>
        <begin position="602"/>
        <end position="621"/>
    </location>
</feature>